<dbReference type="InterPro" id="IPR050272">
    <property type="entry name" value="Isochorismatase-like_hydrls"/>
</dbReference>
<dbReference type="Gene3D" id="3.40.50.850">
    <property type="entry name" value="Isochorismatase-like"/>
    <property type="match status" value="1"/>
</dbReference>
<reference evidence="3 4" key="1">
    <citation type="submission" date="2018-04" db="EMBL/GenBank/DDBJ databases">
        <title>Denitrifier Microvirgula.</title>
        <authorList>
            <person name="Anderson E."/>
            <person name="Jang J."/>
            <person name="Ishii S."/>
        </authorList>
    </citation>
    <scope>NUCLEOTIDE SEQUENCE [LARGE SCALE GENOMIC DNA]</scope>
    <source>
        <strain evidence="3 4">BE2.4</strain>
    </source>
</reference>
<dbReference type="SUPFAM" id="SSF52499">
    <property type="entry name" value="Isochorismatase-like hydrolases"/>
    <property type="match status" value="1"/>
</dbReference>
<name>A0A2S0PCM0_9NEIS</name>
<evidence type="ECO:0000313" key="4">
    <source>
        <dbReference type="Proteomes" id="UP000244173"/>
    </source>
</evidence>
<dbReference type="PANTHER" id="PTHR43540">
    <property type="entry name" value="PEROXYUREIDOACRYLATE/UREIDOACRYLATE AMIDOHYDROLASE-RELATED"/>
    <property type="match status" value="1"/>
</dbReference>
<evidence type="ECO:0000256" key="1">
    <source>
        <dbReference type="ARBA" id="ARBA00022801"/>
    </source>
</evidence>
<protein>
    <submittedName>
        <fullName evidence="3">Cysteine hydrolase</fullName>
    </submittedName>
</protein>
<dbReference type="EMBL" id="CP028519">
    <property type="protein sequence ID" value="AVY95129.1"/>
    <property type="molecule type" value="Genomic_DNA"/>
</dbReference>
<dbReference type="Pfam" id="PF00857">
    <property type="entry name" value="Isochorismatase"/>
    <property type="match status" value="1"/>
</dbReference>
<dbReference type="InterPro" id="IPR036380">
    <property type="entry name" value="Isochorismatase-like_sf"/>
</dbReference>
<sequence>MNPAHPAPRALLIVDMQVGLFHGPERPWHGDRVLANINRLIHAAREAGAPVFAARHTGAPGSPIEAGSPLWQLLPALDVDENRDTVFDKTRPSCFHGTGLQARLVQAGIRELVIAGMKTQYCIDTTCRVATELGLQALLVADAHTCMNTPLLTAEAIVAHHNATLGGPLARLMETEEVRF</sequence>
<keyword evidence="1 3" id="KW-0378">Hydrolase</keyword>
<organism evidence="3 4">
    <name type="scientific">Microvirgula aerodenitrificans</name>
    <dbReference type="NCBI Taxonomy" id="57480"/>
    <lineage>
        <taxon>Bacteria</taxon>
        <taxon>Pseudomonadati</taxon>
        <taxon>Pseudomonadota</taxon>
        <taxon>Betaproteobacteria</taxon>
        <taxon>Neisseriales</taxon>
        <taxon>Aquaspirillaceae</taxon>
        <taxon>Microvirgula</taxon>
    </lineage>
</organism>
<dbReference type="AlphaFoldDB" id="A0A2S0PCM0"/>
<dbReference type="STRING" id="1122240.GCA_000620105_01377"/>
<dbReference type="KEGG" id="maer:DAI18_14565"/>
<feature type="domain" description="Isochorismatase-like" evidence="2">
    <location>
        <begin position="10"/>
        <end position="148"/>
    </location>
</feature>
<dbReference type="Proteomes" id="UP000244173">
    <property type="component" value="Chromosome"/>
</dbReference>
<keyword evidence="4" id="KW-1185">Reference proteome</keyword>
<dbReference type="GO" id="GO:0016787">
    <property type="term" value="F:hydrolase activity"/>
    <property type="evidence" value="ECO:0007669"/>
    <property type="project" value="UniProtKB-KW"/>
</dbReference>
<dbReference type="CDD" id="cd01014">
    <property type="entry name" value="nicotinamidase_related"/>
    <property type="match status" value="1"/>
</dbReference>
<gene>
    <name evidence="3" type="ORF">DAI18_14565</name>
</gene>
<dbReference type="OrthoDB" id="1157330at2"/>
<dbReference type="InterPro" id="IPR000868">
    <property type="entry name" value="Isochorismatase-like_dom"/>
</dbReference>
<evidence type="ECO:0000259" key="2">
    <source>
        <dbReference type="Pfam" id="PF00857"/>
    </source>
</evidence>
<proteinExistence type="predicted"/>
<dbReference type="RefSeq" id="WP_107889764.1">
    <property type="nucleotide sequence ID" value="NZ_CP028519.1"/>
</dbReference>
<evidence type="ECO:0000313" key="3">
    <source>
        <dbReference type="EMBL" id="AVY95129.1"/>
    </source>
</evidence>
<dbReference type="PANTHER" id="PTHR43540:SF14">
    <property type="entry name" value="ISOCHORISMATASE"/>
    <property type="match status" value="1"/>
</dbReference>
<accession>A0A2S0PCM0</accession>